<gene>
    <name evidence="4" type="ORF">PDIGIT_LOCUS14577</name>
</gene>
<comment type="caution">
    <text evidence="4">The sequence shown here is derived from an EMBL/GenBank/DDBJ whole genome shotgun (WGS) entry which is preliminary data.</text>
</comment>
<dbReference type="PROSITE" id="PS50076">
    <property type="entry name" value="DNAJ_2"/>
    <property type="match status" value="1"/>
</dbReference>
<dbReference type="Gene3D" id="1.10.287.110">
    <property type="entry name" value="DnaJ domain"/>
    <property type="match status" value="1"/>
</dbReference>
<evidence type="ECO:0000313" key="5">
    <source>
        <dbReference type="Proteomes" id="UP001152607"/>
    </source>
</evidence>
<name>A0A9W4USQ6_9PLEO</name>
<dbReference type="PRINTS" id="PR00625">
    <property type="entry name" value="JDOMAIN"/>
</dbReference>
<dbReference type="InterPro" id="IPR036869">
    <property type="entry name" value="J_dom_sf"/>
</dbReference>
<evidence type="ECO:0000256" key="2">
    <source>
        <dbReference type="SAM" id="Phobius"/>
    </source>
</evidence>
<reference evidence="4" key="1">
    <citation type="submission" date="2023-01" db="EMBL/GenBank/DDBJ databases">
        <authorList>
            <person name="Van Ghelder C."/>
            <person name="Rancurel C."/>
        </authorList>
    </citation>
    <scope>NUCLEOTIDE SEQUENCE</scope>
    <source>
        <strain evidence="4">CNCM I-4278</strain>
    </source>
</reference>
<dbReference type="CDD" id="cd06257">
    <property type="entry name" value="DnaJ"/>
    <property type="match status" value="1"/>
</dbReference>
<dbReference type="Proteomes" id="UP001152607">
    <property type="component" value="Unassembled WGS sequence"/>
</dbReference>
<organism evidence="4 5">
    <name type="scientific">Periconia digitata</name>
    <dbReference type="NCBI Taxonomy" id="1303443"/>
    <lineage>
        <taxon>Eukaryota</taxon>
        <taxon>Fungi</taxon>
        <taxon>Dikarya</taxon>
        <taxon>Ascomycota</taxon>
        <taxon>Pezizomycotina</taxon>
        <taxon>Dothideomycetes</taxon>
        <taxon>Pleosporomycetidae</taxon>
        <taxon>Pleosporales</taxon>
        <taxon>Massarineae</taxon>
        <taxon>Periconiaceae</taxon>
        <taxon>Periconia</taxon>
    </lineage>
</organism>
<dbReference type="EMBL" id="CAOQHR010000011">
    <property type="protein sequence ID" value="CAI6341380.1"/>
    <property type="molecule type" value="Genomic_DNA"/>
</dbReference>
<feature type="transmembrane region" description="Helical" evidence="2">
    <location>
        <begin position="163"/>
        <end position="183"/>
    </location>
</feature>
<evidence type="ECO:0000259" key="3">
    <source>
        <dbReference type="PROSITE" id="PS50076"/>
    </source>
</evidence>
<keyword evidence="1" id="KW-0143">Chaperone</keyword>
<protein>
    <recommendedName>
        <fullName evidence="3">J domain-containing protein</fullName>
    </recommendedName>
</protein>
<keyword evidence="2" id="KW-1133">Transmembrane helix</keyword>
<dbReference type="PANTHER" id="PTHR44145">
    <property type="entry name" value="DNAJ HOMOLOG SUBFAMILY A MEMBER 3, MITOCHONDRIAL"/>
    <property type="match status" value="1"/>
</dbReference>
<dbReference type="AlphaFoldDB" id="A0A9W4USQ6"/>
<keyword evidence="2" id="KW-0812">Transmembrane</keyword>
<accession>A0A9W4USQ6</accession>
<dbReference type="InterPro" id="IPR001623">
    <property type="entry name" value="DnaJ_domain"/>
</dbReference>
<dbReference type="PANTHER" id="PTHR44145:SF3">
    <property type="entry name" value="DNAJ HOMOLOG SUBFAMILY A MEMBER 3, MITOCHONDRIAL"/>
    <property type="match status" value="1"/>
</dbReference>
<keyword evidence="2" id="KW-0472">Membrane</keyword>
<proteinExistence type="predicted"/>
<dbReference type="SMART" id="SM00271">
    <property type="entry name" value="DnaJ"/>
    <property type="match status" value="1"/>
</dbReference>
<evidence type="ECO:0000256" key="1">
    <source>
        <dbReference type="ARBA" id="ARBA00023186"/>
    </source>
</evidence>
<keyword evidence="5" id="KW-1185">Reference proteome</keyword>
<dbReference type="OrthoDB" id="445556at2759"/>
<dbReference type="InterPro" id="IPR051938">
    <property type="entry name" value="Apopto_cytoskel_mod"/>
</dbReference>
<evidence type="ECO:0000313" key="4">
    <source>
        <dbReference type="EMBL" id="CAI6341380.1"/>
    </source>
</evidence>
<feature type="domain" description="J" evidence="3">
    <location>
        <begin position="47"/>
        <end position="117"/>
    </location>
</feature>
<sequence length="247" mass="28729">MLAKTIPKVIAPAQLRKRSFSIHIRRPSPTDACGPRRDSWPELPNPSPYEVLHLDRHAPYHRQNFTELAKRYHPDRAALNSNDTEDRPLRLDRFRMVVDAHHILSDPRRREAYDEYGVGWRYQASKAHGCQAINPNGTPQSHMWQRDSWQEHEASSANQEQVFLRKVFCAVALLIFMALASWLQLMRAAKMLRVAATGYMHTHNSLVQELARLRIDPHHSTREGRIETFLLRREAQAVGYKIHFDDS</sequence>
<dbReference type="Pfam" id="PF00226">
    <property type="entry name" value="DnaJ"/>
    <property type="match status" value="1"/>
</dbReference>
<dbReference type="SUPFAM" id="SSF46565">
    <property type="entry name" value="Chaperone J-domain"/>
    <property type="match status" value="1"/>
</dbReference>